<protein>
    <submittedName>
        <fullName evidence="3 4">Uncharacterized protein LOC112682752</fullName>
    </submittedName>
</protein>
<dbReference type="InterPro" id="IPR008906">
    <property type="entry name" value="HATC_C_dom"/>
</dbReference>
<evidence type="ECO:0000313" key="5">
    <source>
        <dbReference type="RefSeq" id="XP_025409238.1"/>
    </source>
</evidence>
<evidence type="ECO:0000313" key="2">
    <source>
        <dbReference type="Proteomes" id="UP000694846"/>
    </source>
</evidence>
<dbReference type="Proteomes" id="UP000694846">
    <property type="component" value="Unplaced"/>
</dbReference>
<evidence type="ECO:0000313" key="4">
    <source>
        <dbReference type="RefSeq" id="XP_025409237.1"/>
    </source>
</evidence>
<gene>
    <name evidence="3 4 5" type="primary">LOC112682752</name>
</gene>
<dbReference type="Pfam" id="PF05699">
    <property type="entry name" value="Dimer_Tnp_hAT"/>
    <property type="match status" value="1"/>
</dbReference>
<evidence type="ECO:0000313" key="3">
    <source>
        <dbReference type="RefSeq" id="XP_025409236.1"/>
    </source>
</evidence>
<dbReference type="InterPro" id="IPR012337">
    <property type="entry name" value="RNaseH-like_sf"/>
</dbReference>
<keyword evidence="2" id="KW-1185">Reference proteome</keyword>
<dbReference type="OrthoDB" id="6613325at2759"/>
<dbReference type="RefSeq" id="XP_025409236.1">
    <property type="nucleotide sequence ID" value="XM_025553451.1"/>
</dbReference>
<dbReference type="RefSeq" id="XP_025409237.1">
    <property type="nucleotide sequence ID" value="XM_025553452.1"/>
</dbReference>
<name>A0A8B8FFH8_9HEMI</name>
<reference evidence="3 4" key="1">
    <citation type="submission" date="2025-04" db="UniProtKB">
        <authorList>
            <consortium name="RefSeq"/>
        </authorList>
    </citation>
    <scope>IDENTIFICATION</scope>
    <source>
        <tissue evidence="3 4">Whole body</tissue>
    </source>
</reference>
<sequence>MQRRETTLFNCDSFKLAIFLDGFVNVLLDENSLREAKSHLILLSSELHKIDPVIREEPSISNNNIKHNEVDDLEIELRTAAANRSSGLNNSQDQVMLDIQREIVSFMQFPREDKSKNMDIWTKLKKMYPLMYECALVALTLPTTQVTVERLFSSLKFILNDQRNRMNPSLLEDIMVVRSNYLFDKS</sequence>
<dbReference type="AlphaFoldDB" id="A0A8B8FFH8"/>
<dbReference type="GeneID" id="112682752"/>
<proteinExistence type="predicted"/>
<dbReference type="GO" id="GO:0046983">
    <property type="term" value="F:protein dimerization activity"/>
    <property type="evidence" value="ECO:0007669"/>
    <property type="project" value="InterPro"/>
</dbReference>
<accession>A0A8B8FFH8</accession>
<dbReference type="SUPFAM" id="SSF53098">
    <property type="entry name" value="Ribonuclease H-like"/>
    <property type="match status" value="1"/>
</dbReference>
<evidence type="ECO:0000259" key="1">
    <source>
        <dbReference type="Pfam" id="PF05699"/>
    </source>
</evidence>
<dbReference type="RefSeq" id="XP_025409238.1">
    <property type="nucleotide sequence ID" value="XM_025553453.1"/>
</dbReference>
<feature type="domain" description="HAT C-terminal dimerisation" evidence="1">
    <location>
        <begin position="113"/>
        <end position="180"/>
    </location>
</feature>
<organism evidence="2 4">
    <name type="scientific">Sipha flava</name>
    <name type="common">yellow sugarcane aphid</name>
    <dbReference type="NCBI Taxonomy" id="143950"/>
    <lineage>
        <taxon>Eukaryota</taxon>
        <taxon>Metazoa</taxon>
        <taxon>Ecdysozoa</taxon>
        <taxon>Arthropoda</taxon>
        <taxon>Hexapoda</taxon>
        <taxon>Insecta</taxon>
        <taxon>Pterygota</taxon>
        <taxon>Neoptera</taxon>
        <taxon>Paraneoptera</taxon>
        <taxon>Hemiptera</taxon>
        <taxon>Sternorrhyncha</taxon>
        <taxon>Aphidomorpha</taxon>
        <taxon>Aphidoidea</taxon>
        <taxon>Aphididae</taxon>
        <taxon>Sipha</taxon>
    </lineage>
</organism>